<dbReference type="Proteomes" id="UP001219525">
    <property type="component" value="Unassembled WGS sequence"/>
</dbReference>
<protein>
    <submittedName>
        <fullName evidence="2">Uncharacterized protein</fullName>
    </submittedName>
</protein>
<reference evidence="2" key="1">
    <citation type="submission" date="2023-03" db="EMBL/GenBank/DDBJ databases">
        <title>Massive genome expansion in bonnet fungi (Mycena s.s.) driven by repeated elements and novel gene families across ecological guilds.</title>
        <authorList>
            <consortium name="Lawrence Berkeley National Laboratory"/>
            <person name="Harder C.B."/>
            <person name="Miyauchi S."/>
            <person name="Viragh M."/>
            <person name="Kuo A."/>
            <person name="Thoen E."/>
            <person name="Andreopoulos B."/>
            <person name="Lu D."/>
            <person name="Skrede I."/>
            <person name="Drula E."/>
            <person name="Henrissat B."/>
            <person name="Morin E."/>
            <person name="Kohler A."/>
            <person name="Barry K."/>
            <person name="LaButti K."/>
            <person name="Morin E."/>
            <person name="Salamov A."/>
            <person name="Lipzen A."/>
            <person name="Mereny Z."/>
            <person name="Hegedus B."/>
            <person name="Baldrian P."/>
            <person name="Stursova M."/>
            <person name="Weitz H."/>
            <person name="Taylor A."/>
            <person name="Grigoriev I.V."/>
            <person name="Nagy L.G."/>
            <person name="Martin F."/>
            <person name="Kauserud H."/>
        </authorList>
    </citation>
    <scope>NUCLEOTIDE SEQUENCE</scope>
    <source>
        <strain evidence="2">9144</strain>
    </source>
</reference>
<gene>
    <name evidence="2" type="ORF">GGX14DRAFT_406587</name>
</gene>
<evidence type="ECO:0000313" key="2">
    <source>
        <dbReference type="EMBL" id="KAJ7192188.1"/>
    </source>
</evidence>
<feature type="compositionally biased region" description="Low complexity" evidence="1">
    <location>
        <begin position="1190"/>
        <end position="1202"/>
    </location>
</feature>
<evidence type="ECO:0000256" key="1">
    <source>
        <dbReference type="SAM" id="MobiDB-lite"/>
    </source>
</evidence>
<organism evidence="2 3">
    <name type="scientific">Mycena pura</name>
    <dbReference type="NCBI Taxonomy" id="153505"/>
    <lineage>
        <taxon>Eukaryota</taxon>
        <taxon>Fungi</taxon>
        <taxon>Dikarya</taxon>
        <taxon>Basidiomycota</taxon>
        <taxon>Agaricomycotina</taxon>
        <taxon>Agaricomycetes</taxon>
        <taxon>Agaricomycetidae</taxon>
        <taxon>Agaricales</taxon>
        <taxon>Marasmiineae</taxon>
        <taxon>Mycenaceae</taxon>
        <taxon>Mycena</taxon>
    </lineage>
</organism>
<keyword evidence="3" id="KW-1185">Reference proteome</keyword>
<dbReference type="PANTHER" id="PTHR31912:SF34">
    <property type="entry name" value="NOTOCHORD-RELATED PROTEIN"/>
    <property type="match status" value="1"/>
</dbReference>
<sequence length="1210" mass="136404">MPPRALPAPQGFRLSPTGDGTVICEICAKFSPPGTAIQRASARTHIKNSQDHKRALILQRQEDWDRGLADAARTEREQQQALAQTVALPQTNLHLELPPPAAAADRLDDFWEPYDQDPSSFHIEMDERARMEETLKQFGDWDDVAMGYALGAEPDPSQDILEENRRQDDERQLQDMLDALCSNTVIADNDSHPAPAVPDASEWYPYPSKLMFLLDAADNLPRLCISESLMKLFLYILRESGVKNVPSITALRQVQESLRQNGSGVPSVRCKSVQDKIFYVNDIRKLVANDWCNPLVRPHIRKYPEIPENSIVSEVWHAEKWRRTLDPCLLSPMYDAGNHRHYYINELARLGASQLVIPMRWVTRAGKVWADALYVNVDAEGRAVVMDKEEPTLICAEQLTANFLDLQHENKIPYWSSSATETGYPNRMPNPDRALAGGLPLYTSLVHYFADDVSGNRSKSWNKHNNVYFSHANLPRELRHQEAHTHFISTSQHTIPAEQFHAVREMICDTHNNPVLVKDPDTNEESLVRLGINVESSDNPMQSEICSHIGDKGNYPCRKCGVGGPQAQKQSDVGYHAFFSEGTPRNKEDVRATVKQQLRLACLGVASHVDEKQTDTGIKDSYAQFWIQKILADAERLKNEAREQNPRKLVRDIRMDVSHDLLKWVEERSDELVNPFLLMPGNDPTQDTPVEILHTVLLGVVKYIWFYSHSPWKDNSGTKLIYSQRLQATDVNGLNGPPIRAVYIMQYANSLIGRQLKTVIQTSVFHVHDIVSAKHFTTWKAVGQLGALLWFIEIDDMDLYCVDLGIAVDNVLDAFADIDPSKMIMKIKLHLLRHAPSDVRRFGPLVGVATEIFEAFNAVFRAASIHSNHIAPSRDIARRLGDQEGARLRAFGGWWWDTSARDWKRAGPGVRQYIRKNPKLQKLMGWTVHEAPVPGRITLAPLPPREPGKPRDKRQEFTLVESLARHCVNIADFAPTKSQWHCCRSLVAKSGDSCPIGSWGNSVGVGVIREILAPCSGEGDSLPVAILDCFEVSSSRHNVYDMPQLSRRLGETTMRIVNTKDINFIFNAQHDCFTGKCAATGSRQLHQEREVTDISEAAVEHQGPDIFIINTAAFHNAHLLRRVLPRDLIRPIPANDTTTRERLHHQHAAKLRATSTKKRKEREVEAEKKTIEAAVAREKAQQLEKEAAEAMRAAAEGEGPPAQRVRFDEA</sequence>
<proteinExistence type="predicted"/>
<evidence type="ECO:0000313" key="3">
    <source>
        <dbReference type="Proteomes" id="UP001219525"/>
    </source>
</evidence>
<comment type="caution">
    <text evidence="2">The sequence shown here is derived from an EMBL/GenBank/DDBJ whole genome shotgun (WGS) entry which is preliminary data.</text>
</comment>
<name>A0AAD6UQ47_9AGAR</name>
<dbReference type="PANTHER" id="PTHR31912">
    <property type="entry name" value="IP13529P"/>
    <property type="match status" value="1"/>
</dbReference>
<dbReference type="EMBL" id="JARJCW010000123">
    <property type="protein sequence ID" value="KAJ7192188.1"/>
    <property type="molecule type" value="Genomic_DNA"/>
</dbReference>
<dbReference type="AlphaFoldDB" id="A0AAD6UQ47"/>
<feature type="region of interest" description="Disordered" evidence="1">
    <location>
        <begin position="1138"/>
        <end position="1166"/>
    </location>
</feature>
<feature type="compositionally biased region" description="Basic residues" evidence="1">
    <location>
        <begin position="1142"/>
        <end position="1160"/>
    </location>
</feature>
<accession>A0AAD6UQ47</accession>
<feature type="region of interest" description="Disordered" evidence="1">
    <location>
        <begin position="1185"/>
        <end position="1210"/>
    </location>
</feature>